<dbReference type="AlphaFoldDB" id="A0A0S4PWV8"/>
<dbReference type="Proteomes" id="UP000064525">
    <property type="component" value="Chromosome I"/>
</dbReference>
<name>A0A0S4PWV8_9HELI</name>
<dbReference type="EMBL" id="LN907858">
    <property type="protein sequence ID" value="CUU39824.1"/>
    <property type="molecule type" value="Genomic_DNA"/>
</dbReference>
<evidence type="ECO:0000313" key="2">
    <source>
        <dbReference type="Proteomes" id="UP000064525"/>
    </source>
</evidence>
<sequence length="39" mass="4434">MSFAIFILAFYSYMNLHSNTLSFRASVKISQFASLINPC</sequence>
<reference evidence="2" key="1">
    <citation type="submission" date="2015-11" db="EMBL/GenBank/DDBJ databases">
        <authorList>
            <person name="Anvar S.Y."/>
        </authorList>
    </citation>
    <scope>NUCLEOTIDE SEQUENCE [LARGE SCALE GENOMIC DNA]</scope>
</reference>
<organism evidence="1 2">
    <name type="scientific">Helicobacter typhlonius</name>
    <dbReference type="NCBI Taxonomy" id="76936"/>
    <lineage>
        <taxon>Bacteria</taxon>
        <taxon>Pseudomonadati</taxon>
        <taxon>Campylobacterota</taxon>
        <taxon>Epsilonproteobacteria</taxon>
        <taxon>Campylobacterales</taxon>
        <taxon>Helicobacteraceae</taxon>
        <taxon>Helicobacter</taxon>
    </lineage>
</organism>
<evidence type="ECO:0000313" key="1">
    <source>
        <dbReference type="EMBL" id="CUU39824.1"/>
    </source>
</evidence>
<dbReference type="KEGG" id="hty:BN2458_PEG0939"/>
<accession>A0A0S4PWV8</accession>
<gene>
    <name evidence="1" type="ORF">BN2458_PEG0939</name>
</gene>
<proteinExistence type="predicted"/>
<protein>
    <submittedName>
        <fullName evidence="1">Uncharacterized protein</fullName>
    </submittedName>
</protein>
<dbReference type="PATRIC" id="fig|76936.10.peg.918"/>